<accession>A0A0K0GJK2</accession>
<dbReference type="HOGENOM" id="CLU_3278809_0_0_6"/>
<protein>
    <submittedName>
        <fullName evidence="1">Uncharacterized protein</fullName>
    </submittedName>
</protein>
<evidence type="ECO:0000313" key="1">
    <source>
        <dbReference type="EMBL" id="ACD58426.1"/>
    </source>
</evidence>
<dbReference type="EMBL" id="CP000967">
    <property type="protein sequence ID" value="ACD58426.1"/>
    <property type="molecule type" value="Genomic_DNA"/>
</dbReference>
<dbReference type="AlphaFoldDB" id="A0A0K0GJK2"/>
<reference evidence="1 2" key="1">
    <citation type="journal article" date="2008" name="BMC Genomics">
        <title>Genome sequence and rapid evolution of the rice pathogen Xanthomonas oryzae pv. oryzae PXO99A.</title>
        <authorList>
            <person name="Salzberg S.L."/>
            <person name="Sommer D.D."/>
            <person name="Schatz M.C."/>
            <person name="Phillippy A.M."/>
            <person name="Rabinowicz P.D."/>
            <person name="Tsuge S."/>
            <person name="Furutani A."/>
            <person name="Ochiai H."/>
            <person name="Delcher A.L."/>
            <person name="Kelley D."/>
            <person name="Madupu R."/>
            <person name="Puiu D."/>
            <person name="Radune D."/>
            <person name="Shumway M."/>
            <person name="Trapnell C."/>
            <person name="Aparna G."/>
            <person name="Jha G."/>
            <person name="Pandey A."/>
            <person name="Patil P.B."/>
            <person name="Ishihara H."/>
            <person name="Meyer D.F."/>
            <person name="Szurek B."/>
            <person name="Verdier V."/>
            <person name="Koebnik R."/>
            <person name="Dow J.M."/>
            <person name="Ryan R.P."/>
            <person name="Hirata H."/>
            <person name="Tsuyumu S."/>
            <person name="Won Lee S."/>
            <person name="Seo Y.S."/>
            <person name="Sriariyanum M."/>
            <person name="Ronald P.C."/>
            <person name="Sonti R.V."/>
            <person name="Van Sluys M.A."/>
            <person name="Leach J.E."/>
            <person name="White F.F."/>
            <person name="Bogdanove A.J."/>
        </authorList>
    </citation>
    <scope>NUCLEOTIDE SEQUENCE [LARGE SCALE GENOMIC DNA]</scope>
    <source>
        <strain evidence="1 2">PXO99A</strain>
    </source>
</reference>
<gene>
    <name evidence="1" type="ordered locus">PXO_00034</name>
</gene>
<dbReference type="Proteomes" id="UP000001740">
    <property type="component" value="Chromosome"/>
</dbReference>
<evidence type="ECO:0000313" key="2">
    <source>
        <dbReference type="Proteomes" id="UP000001740"/>
    </source>
</evidence>
<organism evidence="1 2">
    <name type="scientific">Xanthomonas oryzae pv. oryzae (strain PXO99A)</name>
    <dbReference type="NCBI Taxonomy" id="360094"/>
    <lineage>
        <taxon>Bacteria</taxon>
        <taxon>Pseudomonadati</taxon>
        <taxon>Pseudomonadota</taxon>
        <taxon>Gammaproteobacteria</taxon>
        <taxon>Lysobacterales</taxon>
        <taxon>Lysobacteraceae</taxon>
        <taxon>Xanthomonas</taxon>
    </lineage>
</organism>
<name>A0A0K0GJK2_XANOP</name>
<sequence length="41" mass="4629">MRSLIMRAESCLKRVASLRRLTSPLAAACASRLISVWRIQL</sequence>
<dbReference type="KEGG" id="xop:PXO_00034"/>
<proteinExistence type="predicted"/>